<keyword evidence="4 7" id="KW-0812">Transmembrane</keyword>
<feature type="transmembrane region" description="Helical" evidence="7">
    <location>
        <begin position="157"/>
        <end position="178"/>
    </location>
</feature>
<sequence>MTGARARFVVHVLPGLLLTVACAIAARLLHGLLPPRPAAVLGEVVVAVLLGLVIGNAVMLRPLFAPGIRFSFHSLLRVAIVILGAQFSFFQVVAIGGKAVLMIVILMALALTVAHVLGRLTGVPGRLATLIGVGTAVCGNTAITATAPVIRAEDEEVSFAVATNTLFGTAAVFIYPVLGHWIGLSSAAFGTWAGTAVNDTSQVVATGFAYSDMAGKVATAVKLTRNALMGAVIVGIGLVYARGEGGAHGWGDARGEPPALGLPAALSSLGPRAAANWARLRQSIPGFVLGFLLAALLNTLGAIAWAGSISGRDLSHDLQVASRFLILVALSGVGLSTRVSAMKRIGATPFLVGFATAATTALASYLLIRWLGPAGG</sequence>
<feature type="transmembrane region" description="Helical" evidence="7">
    <location>
        <begin position="99"/>
        <end position="118"/>
    </location>
</feature>
<dbReference type="PROSITE" id="PS51257">
    <property type="entry name" value="PROKAR_LIPOPROTEIN"/>
    <property type="match status" value="1"/>
</dbReference>
<comment type="subcellular location">
    <subcellularLocation>
        <location evidence="1">Cell membrane</location>
        <topology evidence="1">Multi-pass membrane protein</topology>
    </subcellularLocation>
</comment>
<reference evidence="8 9" key="1">
    <citation type="journal article" date="2019" name="Nat. Microbiol.">
        <title>Mediterranean grassland soil C-N compound turnover is dependent on rainfall and depth, and is mediated by genomically divergent microorganisms.</title>
        <authorList>
            <person name="Diamond S."/>
            <person name="Andeer P.F."/>
            <person name="Li Z."/>
            <person name="Crits-Christoph A."/>
            <person name="Burstein D."/>
            <person name="Anantharaman K."/>
            <person name="Lane K.R."/>
            <person name="Thomas B.C."/>
            <person name="Pan C."/>
            <person name="Northen T.R."/>
            <person name="Banfield J.F."/>
        </authorList>
    </citation>
    <scope>NUCLEOTIDE SEQUENCE [LARGE SCALE GENOMIC DNA]</scope>
    <source>
        <strain evidence="8">WS_6</strain>
    </source>
</reference>
<feature type="transmembrane region" description="Helical" evidence="7">
    <location>
        <begin position="130"/>
        <end position="151"/>
    </location>
</feature>
<gene>
    <name evidence="8" type="ORF">E6K76_09485</name>
</gene>
<feature type="transmembrane region" description="Helical" evidence="7">
    <location>
        <begin position="349"/>
        <end position="368"/>
    </location>
</feature>
<dbReference type="InterPro" id="IPR018383">
    <property type="entry name" value="UPF0324_pro"/>
</dbReference>
<dbReference type="EMBL" id="VBOW01000048">
    <property type="protein sequence ID" value="TMQ57852.1"/>
    <property type="molecule type" value="Genomic_DNA"/>
</dbReference>
<dbReference type="PANTHER" id="PTHR30106">
    <property type="entry name" value="INNER MEMBRANE PROTEIN YEIH-RELATED"/>
    <property type="match status" value="1"/>
</dbReference>
<protein>
    <submittedName>
        <fullName evidence="8">Putative sulfate exporter family transporter</fullName>
    </submittedName>
</protein>
<keyword evidence="6 7" id="KW-0472">Membrane</keyword>
<dbReference type="PANTHER" id="PTHR30106:SF1">
    <property type="entry name" value="UPF0324 MEMBRANE PROTEIN FN0533"/>
    <property type="match status" value="1"/>
</dbReference>
<proteinExistence type="inferred from homology"/>
<dbReference type="GO" id="GO:0005886">
    <property type="term" value="C:plasma membrane"/>
    <property type="evidence" value="ECO:0007669"/>
    <property type="project" value="UniProtKB-SubCell"/>
</dbReference>
<feature type="transmembrane region" description="Helical" evidence="7">
    <location>
        <begin position="75"/>
        <end position="93"/>
    </location>
</feature>
<dbReference type="Pfam" id="PF03601">
    <property type="entry name" value="Cons_hypoth698"/>
    <property type="match status" value="2"/>
</dbReference>
<comment type="caution">
    <text evidence="8">The sequence shown here is derived from an EMBL/GenBank/DDBJ whole genome shotgun (WGS) entry which is preliminary data.</text>
</comment>
<dbReference type="Proteomes" id="UP000316852">
    <property type="component" value="Unassembled WGS sequence"/>
</dbReference>
<evidence type="ECO:0000256" key="2">
    <source>
        <dbReference type="ARBA" id="ARBA00007977"/>
    </source>
</evidence>
<feature type="transmembrane region" description="Helical" evidence="7">
    <location>
        <begin position="287"/>
        <end position="308"/>
    </location>
</feature>
<evidence type="ECO:0000256" key="6">
    <source>
        <dbReference type="ARBA" id="ARBA00023136"/>
    </source>
</evidence>
<evidence type="ECO:0000313" key="9">
    <source>
        <dbReference type="Proteomes" id="UP000316852"/>
    </source>
</evidence>
<dbReference type="AlphaFoldDB" id="A0A538T2J4"/>
<feature type="transmembrane region" description="Helical" evidence="7">
    <location>
        <begin position="320"/>
        <end position="337"/>
    </location>
</feature>
<keyword evidence="3" id="KW-1003">Cell membrane</keyword>
<evidence type="ECO:0000313" key="8">
    <source>
        <dbReference type="EMBL" id="TMQ57852.1"/>
    </source>
</evidence>
<organism evidence="8 9">
    <name type="scientific">Eiseniibacteriota bacterium</name>
    <dbReference type="NCBI Taxonomy" id="2212470"/>
    <lineage>
        <taxon>Bacteria</taxon>
        <taxon>Candidatus Eiseniibacteriota</taxon>
    </lineage>
</organism>
<evidence type="ECO:0000256" key="7">
    <source>
        <dbReference type="SAM" id="Phobius"/>
    </source>
</evidence>
<comment type="similarity">
    <text evidence="2">Belongs to the UPF0324 family.</text>
</comment>
<evidence type="ECO:0000256" key="4">
    <source>
        <dbReference type="ARBA" id="ARBA00022692"/>
    </source>
</evidence>
<feature type="transmembrane region" description="Helical" evidence="7">
    <location>
        <begin position="39"/>
        <end position="63"/>
    </location>
</feature>
<name>A0A538T2J4_UNCEI</name>
<evidence type="ECO:0000256" key="1">
    <source>
        <dbReference type="ARBA" id="ARBA00004651"/>
    </source>
</evidence>
<keyword evidence="5 7" id="KW-1133">Transmembrane helix</keyword>
<evidence type="ECO:0000256" key="5">
    <source>
        <dbReference type="ARBA" id="ARBA00022989"/>
    </source>
</evidence>
<accession>A0A538T2J4</accession>
<evidence type="ECO:0000256" key="3">
    <source>
        <dbReference type="ARBA" id="ARBA00022475"/>
    </source>
</evidence>